<dbReference type="InterPro" id="IPR016047">
    <property type="entry name" value="M23ase_b-sheet_dom"/>
</dbReference>
<keyword evidence="3" id="KW-1185">Reference proteome</keyword>
<dbReference type="EMBL" id="CP097562">
    <property type="protein sequence ID" value="USF25065.1"/>
    <property type="molecule type" value="Genomic_DNA"/>
</dbReference>
<dbReference type="Gene3D" id="2.70.70.10">
    <property type="entry name" value="Glucose Permease (Domain IIA)"/>
    <property type="match status" value="1"/>
</dbReference>
<dbReference type="Proteomes" id="UP000017429">
    <property type="component" value="Chromosome"/>
</dbReference>
<dbReference type="SUPFAM" id="SSF51261">
    <property type="entry name" value="Duplicated hybrid motif"/>
    <property type="match status" value="1"/>
</dbReference>
<evidence type="ECO:0000259" key="1">
    <source>
        <dbReference type="Pfam" id="PF01551"/>
    </source>
</evidence>
<dbReference type="Pfam" id="PF01551">
    <property type="entry name" value="Peptidase_M23"/>
    <property type="match status" value="1"/>
</dbReference>
<evidence type="ECO:0000313" key="2">
    <source>
        <dbReference type="EMBL" id="USF25065.1"/>
    </source>
</evidence>
<name>A0AA97LRC3_9BACT</name>
<reference evidence="2" key="3">
    <citation type="submission" date="2022-06" db="EMBL/GenBank/DDBJ databases">
        <title>Resources to Facilitate Use of the Altered Schaedler Flora (ASF) Mouse Model to Study Microbiome Function.</title>
        <authorList>
            <person name="Proctor A."/>
            <person name="Parvinroo S."/>
            <person name="Richie T."/>
            <person name="Jia X."/>
            <person name="Lee S.T.M."/>
            <person name="Karp P.D."/>
            <person name="Paley S."/>
            <person name="Kostic A.D."/>
            <person name="Pierre J.F."/>
            <person name="Wannemuehler M.J."/>
            <person name="Phillips G.J."/>
        </authorList>
    </citation>
    <scope>NUCLEOTIDE SEQUENCE</scope>
    <source>
        <strain evidence="2">ASF457</strain>
    </source>
</reference>
<evidence type="ECO:0000313" key="3">
    <source>
        <dbReference type="Proteomes" id="UP000017429"/>
    </source>
</evidence>
<protein>
    <recommendedName>
        <fullName evidence="1">M23ase beta-sheet core domain-containing protein</fullName>
    </recommendedName>
</protein>
<dbReference type="GO" id="GO:0004222">
    <property type="term" value="F:metalloendopeptidase activity"/>
    <property type="evidence" value="ECO:0007669"/>
    <property type="project" value="TreeGrafter"/>
</dbReference>
<dbReference type="RefSeq" id="WP_251930638.1">
    <property type="nucleotide sequence ID" value="NZ_CP097562.1"/>
</dbReference>
<dbReference type="PANTHER" id="PTHR21666:SF286">
    <property type="entry name" value="LIPOPROTEIN NLPD"/>
    <property type="match status" value="1"/>
</dbReference>
<reference evidence="2" key="2">
    <citation type="submission" date="2022-05" db="EMBL/GenBank/DDBJ databases">
        <authorList>
            <person name="Proctor A.L."/>
            <person name="Phillips G.J."/>
            <person name="Wannemuehler M.J."/>
        </authorList>
    </citation>
    <scope>NUCLEOTIDE SEQUENCE</scope>
    <source>
        <strain evidence="2">ASF457</strain>
    </source>
</reference>
<accession>A0AA97LRC3</accession>
<proteinExistence type="predicted"/>
<feature type="domain" description="M23ase beta-sheet core" evidence="1">
    <location>
        <begin position="1214"/>
        <end position="1263"/>
    </location>
</feature>
<dbReference type="InterPro" id="IPR050570">
    <property type="entry name" value="Cell_wall_metabolism_enzyme"/>
</dbReference>
<dbReference type="CDD" id="cd12797">
    <property type="entry name" value="M23_peptidase"/>
    <property type="match status" value="1"/>
</dbReference>
<organism evidence="2 3">
    <name type="scientific">Mucispirillum schaedleri ASF457</name>
    <dbReference type="NCBI Taxonomy" id="1379858"/>
    <lineage>
        <taxon>Bacteria</taxon>
        <taxon>Pseudomonadati</taxon>
        <taxon>Deferribacterota</taxon>
        <taxon>Deferribacteres</taxon>
        <taxon>Deferribacterales</taxon>
        <taxon>Mucispirillaceae</taxon>
        <taxon>Mucispirillum</taxon>
    </lineage>
</organism>
<sequence length="1344" mass="155981">MSSQENNHQNDNQLLIDFIKDTYTIESNKHLFICIPYLINGLSGYEGTYKHSLSANGIELISSSEQKTQNQNEQKGKAVQEYIDKDDLFNILKYKVFNSMQIPLYRFNITDNTKIESFFLDLIKEYKKSFNNLIENQKDYKYLYSLLKNIKESDYSFYIPLLSLYYYENKFLTNYGDGRKFINLFVEDYNSLDVFKARKYENTYNDNRFFMWFYVRYYVNRTFPNNSIKKAKNNILKYYPRIKEAALLGICDKNKLQEDKDKTLFNACIDIFQVLNFTFSDLFTGTNFDLGIYKTNKNATCYEIIKDSYGKQVDKLSKEVTFSENIKSNLLTISDTGGTKQKEENEILDCNSIDTILNPFKDYIVSKIKPKLDEDWQGYIGKLDITNIFATINPNFYSFKKGVNKYKSEYYEERVVLLFVKLNNIIQMRFDDILESGAKIVFVFYSYNEADDKNYISKHGKEPNYTINFSGMRNDNVRFIYYDEEDNKFTLLSGELKETGNNGDNNIYFFESSDFSAQFSLVSSYLKFYIDKFQFLFLSYNDVHSDDSTKGAGNITCISEECANQQVHTKQCEGEIKVSLTLTGKKETISQLKDLPVYMYIDYSKEIIDSTITLSDELTAKADFGFKAESKSNLSLRFSFYKSLYNTTKTGNEIETLSHSLHIDKGYSGSYEFNDKFNAKYFPDIIEITGIKLLSYNDKSLEILLLSNVKNTDKKSTKILKYIKWKFFVTDNVVDDKAVEKTAGLSNKSITIYDLDDKIYNNSIVSGNKLKLYYTDKFLELYNTVIQNQNSSKSLVLYPYIAYSELNINKQNEEYLKHALVIRNSGVNKFTGVLSVTISEVKSDEHGIYIELEAHHNSKLVTPQINDVKWGYLILDKAGILFEKDKIVPMKEISKKIKVYYTEAWYDKYIYFFPYYKSIDTNIYALWHIEQPVSLKFNGERLEILSNQVKEGSFQHYIKENYQSCILPAKEPEQEKVIDIFPKTDKMAEGEYYILLDEIENSIIPVYKPIPVCYDTHDGFTFSKTENTISKYQLLGGGKSIYLFNEYQEFVLKLKEIIKNKYNNKLYTYQGKTPIKLEVKYSKDWHDPLDKMEICLFSQGGHYKPWNASFGETRENIPEGEKDYAPRDHTGVDLFAPIGMPVYACLDGVYHIVGKKYGTAYLVVDKDEIETLKNMYNKNYKIIYNYAGNPYNYNVKTLKGELLFGSQFNINSPNFVIRYQHLSSFESKLNGKHVKRGTIIGRTGITGAGDNNYGPHLHFEIGNSAGTGLNDKANPAAFVNIKFPENVFTKDTLVKLKGGKSNADLMNDVNYLKLIYPYFKEQVEYLLKIAKRNDLLLKITGGSV</sequence>
<dbReference type="PANTHER" id="PTHR21666">
    <property type="entry name" value="PEPTIDASE-RELATED"/>
    <property type="match status" value="1"/>
</dbReference>
<reference evidence="2" key="1">
    <citation type="journal article" date="2014" name="Genome Announc.">
        <title>Draft genome sequences of the altered schaedler flora, a defined bacterial community from gnotobiotic mice.</title>
        <authorList>
            <person name="Wannemuehler M.J."/>
            <person name="Overstreet A.M."/>
            <person name="Ward D.V."/>
            <person name="Phillips G.J."/>
        </authorList>
    </citation>
    <scope>NUCLEOTIDE SEQUENCE</scope>
    <source>
        <strain evidence="2">ASF457</strain>
    </source>
</reference>
<dbReference type="InterPro" id="IPR011055">
    <property type="entry name" value="Dup_hybrid_motif"/>
</dbReference>
<gene>
    <name evidence="2" type="ORF">N508_002160</name>
</gene>
<dbReference type="KEGG" id="msch:N508_002160"/>